<dbReference type="InterPro" id="IPR016130">
    <property type="entry name" value="Tyr_Pase_AS"/>
</dbReference>
<dbReference type="Gene3D" id="3.90.190.10">
    <property type="entry name" value="Protein tyrosine phosphatase superfamily"/>
    <property type="match status" value="1"/>
</dbReference>
<evidence type="ECO:0000313" key="2">
    <source>
        <dbReference type="EMBL" id="MBL3679433.1"/>
    </source>
</evidence>
<evidence type="ECO:0000313" key="3">
    <source>
        <dbReference type="Proteomes" id="UP001645859"/>
    </source>
</evidence>
<dbReference type="InterPro" id="IPR029021">
    <property type="entry name" value="Prot-tyrosine_phosphatase-like"/>
</dbReference>
<comment type="caution">
    <text evidence="2">The sequence shown here is derived from an EMBL/GenBank/DDBJ whole genome shotgun (WGS) entry which is preliminary data.</text>
</comment>
<dbReference type="PANTHER" id="PTHR31126">
    <property type="entry name" value="TYROSINE-PROTEIN PHOSPHATASE"/>
    <property type="match status" value="1"/>
</dbReference>
<protein>
    <submittedName>
        <fullName evidence="2">Tyrosine-protein phosphatase</fullName>
    </submittedName>
</protein>
<sequence length="264" mass="27776">MPMPERRVAVTTVLNMRDLGGLPVAGGVIARDRVFRSGALTGLSTADAATLAARGIRTILDFRTASEAAAAPDQLPDGASTELLDVLADSPAAAAANIAELLADPQRLAAALGDGQGAELLRASYRDIVRLPSARAAYARFFRDLADPRRDGALLFHCTAGKDRTGWAAAALLSLLGADDDTIRADYLQTNDDFLPALRPMLDRLTAAGIDPALITPVMGVDERYLDAAFSAATEQFGSMRGYFTTGLGLDGVTLDAVRSRMLA</sequence>
<proteinExistence type="inferred from homology"/>
<name>A0ABS1SFV3_9MICO</name>
<evidence type="ECO:0000256" key="1">
    <source>
        <dbReference type="ARBA" id="ARBA00009580"/>
    </source>
</evidence>
<dbReference type="SUPFAM" id="SSF52799">
    <property type="entry name" value="(Phosphotyrosine protein) phosphatases II"/>
    <property type="match status" value="1"/>
</dbReference>
<accession>A0ABS1SFV3</accession>
<dbReference type="PROSITE" id="PS00383">
    <property type="entry name" value="TYR_PHOSPHATASE_1"/>
    <property type="match status" value="1"/>
</dbReference>
<organism evidence="2 3">
    <name type="scientific">Leucobacter chromiireducens subsp. solipictus</name>
    <dbReference type="NCBI Taxonomy" id="398235"/>
    <lineage>
        <taxon>Bacteria</taxon>
        <taxon>Bacillati</taxon>
        <taxon>Actinomycetota</taxon>
        <taxon>Actinomycetes</taxon>
        <taxon>Micrococcales</taxon>
        <taxon>Microbacteriaceae</taxon>
        <taxon>Leucobacter</taxon>
    </lineage>
</organism>
<dbReference type="InterPro" id="IPR026893">
    <property type="entry name" value="Tyr/Ser_Pase_IphP-type"/>
</dbReference>
<gene>
    <name evidence="2" type="ORF">D3230_09055</name>
</gene>
<comment type="similarity">
    <text evidence="1">Belongs to the protein-tyrosine phosphatase family.</text>
</comment>
<dbReference type="RefSeq" id="WP_337249139.1">
    <property type="nucleotide sequence ID" value="NZ_BAAAPI010000006.1"/>
</dbReference>
<dbReference type="Proteomes" id="UP001645859">
    <property type="component" value="Unassembled WGS sequence"/>
</dbReference>
<reference evidence="2 3" key="1">
    <citation type="submission" date="2018-09" db="EMBL/GenBank/DDBJ databases">
        <title>Comparative genomics of Leucobacter spp.</title>
        <authorList>
            <person name="Reis A.C."/>
            <person name="Kolvenbach B.A."/>
            <person name="Corvini P.F.X."/>
            <person name="Nunes O.C."/>
        </authorList>
    </citation>
    <scope>NUCLEOTIDE SEQUENCE [LARGE SCALE GENOMIC DNA]</scope>
    <source>
        <strain evidence="2 3">TAN 31504</strain>
    </source>
</reference>
<dbReference type="EMBL" id="QYAC01000004">
    <property type="protein sequence ID" value="MBL3679433.1"/>
    <property type="molecule type" value="Genomic_DNA"/>
</dbReference>
<dbReference type="Pfam" id="PF13350">
    <property type="entry name" value="Y_phosphatase3"/>
    <property type="match status" value="1"/>
</dbReference>
<keyword evidence="3" id="KW-1185">Reference proteome</keyword>
<dbReference type="PANTHER" id="PTHR31126:SF1">
    <property type="entry name" value="TYROSINE SPECIFIC PROTEIN PHOSPHATASES DOMAIN-CONTAINING PROTEIN"/>
    <property type="match status" value="1"/>
</dbReference>